<gene>
    <name evidence="3" type="ORF">DGAL_LOCUS3685</name>
</gene>
<comment type="caution">
    <text evidence="3">The sequence shown here is derived from an EMBL/GenBank/DDBJ whole genome shotgun (WGS) entry which is preliminary data.</text>
</comment>
<feature type="signal peptide" evidence="2">
    <location>
        <begin position="1"/>
        <end position="18"/>
    </location>
</feature>
<feature type="compositionally biased region" description="Polar residues" evidence="1">
    <location>
        <begin position="79"/>
        <end position="93"/>
    </location>
</feature>
<keyword evidence="4" id="KW-1185">Reference proteome</keyword>
<evidence type="ECO:0000256" key="2">
    <source>
        <dbReference type="SAM" id="SignalP"/>
    </source>
</evidence>
<feature type="chain" id="PRO_5035298410" evidence="2">
    <location>
        <begin position="19"/>
        <end position="263"/>
    </location>
</feature>
<sequence>MRFALVLLVAFVISISHQQLQRSRVLPWLTSYSSYINKYQPLYYDDVVHDVPLFRYSRPVRPTSSYIYSLQNEDFNNQGFGLSEESQQDNNVEMSDGQDEIQDTQSRINRLKGYNHQNAAGRFFYGTTINNPFYKTATFTVSSVPVQQFGRRSVADLRRTQETLVPTVILSSNKDPHHQQLPHHLVSSKDEGVPSTELLEVSPIKDHQTNSFREKRFFGGGIAASTTLTRYSFVGATLTSTVILDSTAQNVAECLPSGYVVCA</sequence>
<dbReference type="Proteomes" id="UP000789390">
    <property type="component" value="Unassembled WGS sequence"/>
</dbReference>
<proteinExistence type="predicted"/>
<keyword evidence="2" id="KW-0732">Signal</keyword>
<evidence type="ECO:0000256" key="1">
    <source>
        <dbReference type="SAM" id="MobiDB-lite"/>
    </source>
</evidence>
<evidence type="ECO:0000313" key="4">
    <source>
        <dbReference type="Proteomes" id="UP000789390"/>
    </source>
</evidence>
<feature type="region of interest" description="Disordered" evidence="1">
    <location>
        <begin position="79"/>
        <end position="102"/>
    </location>
</feature>
<dbReference type="AlphaFoldDB" id="A0A8J2RES4"/>
<protein>
    <submittedName>
        <fullName evidence="3">Uncharacterized protein</fullName>
    </submittedName>
</protein>
<reference evidence="3" key="1">
    <citation type="submission" date="2021-11" db="EMBL/GenBank/DDBJ databases">
        <authorList>
            <person name="Schell T."/>
        </authorList>
    </citation>
    <scope>NUCLEOTIDE SEQUENCE</scope>
    <source>
        <strain evidence="3">M5</strain>
    </source>
</reference>
<accession>A0A8J2RES4</accession>
<organism evidence="3 4">
    <name type="scientific">Daphnia galeata</name>
    <dbReference type="NCBI Taxonomy" id="27404"/>
    <lineage>
        <taxon>Eukaryota</taxon>
        <taxon>Metazoa</taxon>
        <taxon>Ecdysozoa</taxon>
        <taxon>Arthropoda</taxon>
        <taxon>Crustacea</taxon>
        <taxon>Branchiopoda</taxon>
        <taxon>Diplostraca</taxon>
        <taxon>Cladocera</taxon>
        <taxon>Anomopoda</taxon>
        <taxon>Daphniidae</taxon>
        <taxon>Daphnia</taxon>
    </lineage>
</organism>
<name>A0A8J2RES4_9CRUS</name>
<dbReference type="EMBL" id="CAKKLH010000057">
    <property type="protein sequence ID" value="CAH0101354.1"/>
    <property type="molecule type" value="Genomic_DNA"/>
</dbReference>
<evidence type="ECO:0000313" key="3">
    <source>
        <dbReference type="EMBL" id="CAH0101354.1"/>
    </source>
</evidence>
<dbReference type="OrthoDB" id="6361944at2759"/>